<evidence type="ECO:0000313" key="2">
    <source>
        <dbReference type="EMBL" id="KAJ55565.1"/>
    </source>
</evidence>
<evidence type="ECO:0000256" key="1">
    <source>
        <dbReference type="SAM" id="Phobius"/>
    </source>
</evidence>
<dbReference type="Proteomes" id="UP000026249">
    <property type="component" value="Unassembled WGS sequence"/>
</dbReference>
<keyword evidence="1" id="KW-0812">Transmembrane</keyword>
<gene>
    <name evidence="2" type="ORF">ACMU_12795</name>
</gene>
<evidence type="ECO:0000313" key="3">
    <source>
        <dbReference type="Proteomes" id="UP000026249"/>
    </source>
</evidence>
<dbReference type="InterPro" id="IPR020308">
    <property type="entry name" value="Uncharacterised_Ynq1"/>
</dbReference>
<sequence>MADPNSKQAQNARKGRVAAIVIAATMVLWMAAQALGGQLGLPTRFVFLFDFAALAALLWALVVSYQIWRDRRED</sequence>
<dbReference type="EMBL" id="JFKE01000004">
    <property type="protein sequence ID" value="KAJ55565.1"/>
    <property type="molecule type" value="Genomic_DNA"/>
</dbReference>
<protein>
    <recommendedName>
        <fullName evidence="4">DUF5337 domain-containing protein</fullName>
    </recommendedName>
</protein>
<keyword evidence="1" id="KW-1133">Transmembrane helix</keyword>
<feature type="transmembrane region" description="Helical" evidence="1">
    <location>
        <begin position="46"/>
        <end position="68"/>
    </location>
</feature>
<keyword evidence="1" id="KW-0472">Membrane</keyword>
<dbReference type="AlphaFoldDB" id="A0A037ZGI2"/>
<dbReference type="Pfam" id="PF17272">
    <property type="entry name" value="DUF5337"/>
    <property type="match status" value="1"/>
</dbReference>
<comment type="caution">
    <text evidence="2">The sequence shown here is derived from an EMBL/GenBank/DDBJ whole genome shotgun (WGS) entry which is preliminary data.</text>
</comment>
<dbReference type="RefSeq" id="WP_035259428.1">
    <property type="nucleotide sequence ID" value="NZ_JFKE01000004.1"/>
</dbReference>
<dbReference type="OrthoDB" id="7658896at2"/>
<name>A0A037ZGI2_9RHOB</name>
<accession>A0A037ZGI2</accession>
<reference evidence="2 3" key="1">
    <citation type="submission" date="2014-03" db="EMBL/GenBank/DDBJ databases">
        <title>Draft Genome Sequence of Actibacterium mucosum KCTC 23349, a Marine Alphaproteobacterium with Complex Ionic Requirements Isolated from Mediterranean Seawater at Malvarrosa Beach, Valencia, Spain.</title>
        <authorList>
            <person name="Arahal D.R."/>
            <person name="Shao Z."/>
            <person name="Lai Q."/>
            <person name="Pujalte M.J."/>
        </authorList>
    </citation>
    <scope>NUCLEOTIDE SEQUENCE [LARGE SCALE GENOMIC DNA]</scope>
    <source>
        <strain evidence="2 3">KCTC 23349</strain>
    </source>
</reference>
<dbReference type="STRING" id="1454373.ACMU_12795"/>
<organism evidence="2 3">
    <name type="scientific">Actibacterium mucosum KCTC 23349</name>
    <dbReference type="NCBI Taxonomy" id="1454373"/>
    <lineage>
        <taxon>Bacteria</taxon>
        <taxon>Pseudomonadati</taxon>
        <taxon>Pseudomonadota</taxon>
        <taxon>Alphaproteobacteria</taxon>
        <taxon>Rhodobacterales</taxon>
        <taxon>Roseobacteraceae</taxon>
        <taxon>Actibacterium</taxon>
    </lineage>
</organism>
<proteinExistence type="predicted"/>
<evidence type="ECO:0008006" key="4">
    <source>
        <dbReference type="Google" id="ProtNLM"/>
    </source>
</evidence>
<keyword evidence="3" id="KW-1185">Reference proteome</keyword>